<dbReference type="Proteomes" id="UP000059425">
    <property type="component" value="Chromosome"/>
</dbReference>
<organism evidence="1">
    <name type="scientific">Pseudomonas fluorescens</name>
    <dbReference type="NCBI Taxonomy" id="294"/>
    <lineage>
        <taxon>Bacteria</taxon>
        <taxon>Pseudomonadati</taxon>
        <taxon>Pseudomonadota</taxon>
        <taxon>Gammaproteobacteria</taxon>
        <taxon>Pseudomonadales</taxon>
        <taxon>Pseudomonadaceae</taxon>
        <taxon>Pseudomonas</taxon>
    </lineage>
</organism>
<proteinExistence type="predicted"/>
<dbReference type="EMBL" id="CP012831">
    <property type="protein sequence ID" value="ALI06935.1"/>
    <property type="molecule type" value="Genomic_DNA"/>
</dbReference>
<accession>A0A0N9WG85</accession>
<reference evidence="1" key="1">
    <citation type="journal article" date="2018" name="Nature">
        <title>Mutant phenotypes for thousands of bacterial genes of unknown function.</title>
        <authorList>
            <person name="Price M.N."/>
            <person name="Wetmore K.M."/>
            <person name="Waters R.J."/>
            <person name="Callaghan M."/>
            <person name="Ray J."/>
            <person name="Liu H."/>
            <person name="Kuehl J.V."/>
            <person name="Melnyk R.A."/>
            <person name="Lamson J.S."/>
            <person name="Suh Y."/>
            <person name="Carlson H.K."/>
            <person name="Esquivel Z."/>
            <person name="Sadeeshkumar H."/>
            <person name="Chakraborty R."/>
            <person name="Zane G.M."/>
            <person name="Rubin B.E."/>
            <person name="Wall J.D."/>
            <person name="Visel A."/>
            <person name="Bristow J."/>
            <person name="Blow M.J."/>
            <person name="Arkin A.P."/>
            <person name="Deutschbauer A.M."/>
        </authorList>
    </citation>
    <scope>NUCLEOTIDE SEQUENCE [LARGE SCALE GENOMIC DNA]</scope>
    <source>
        <strain evidence="1">FW300-N2C3</strain>
    </source>
</reference>
<gene>
    <name evidence="1" type="ORF">AO356_08985</name>
</gene>
<evidence type="ECO:0000313" key="1">
    <source>
        <dbReference type="EMBL" id="ALI06935.1"/>
    </source>
</evidence>
<sequence>MWCAWKGAIASRLAPILFTELQLTKITVGAELARDGIALAYQMHRGVCIAGKPCSHKLSSHTGSGV</sequence>
<dbReference type="AlphaFoldDB" id="A0A0N9WG85"/>
<name>A0A0N9WG85_PSEFL</name>
<protein>
    <submittedName>
        <fullName evidence="1">Uncharacterized protein</fullName>
    </submittedName>
</protein>